<dbReference type="SUPFAM" id="SSF53474">
    <property type="entry name" value="alpha/beta-Hydrolases"/>
    <property type="match status" value="1"/>
</dbReference>
<dbReference type="Pfam" id="PF00561">
    <property type="entry name" value="Abhydrolase_1"/>
    <property type="match status" value="1"/>
</dbReference>
<proteinExistence type="predicted"/>
<organism evidence="4">
    <name type="scientific">marine metagenome</name>
    <dbReference type="NCBI Taxonomy" id="408172"/>
    <lineage>
        <taxon>unclassified sequences</taxon>
        <taxon>metagenomes</taxon>
        <taxon>ecological metagenomes</taxon>
    </lineage>
</organism>
<dbReference type="AlphaFoldDB" id="A0A381Y282"/>
<feature type="domain" description="AB hydrolase-1" evidence="3">
    <location>
        <begin position="29"/>
        <end position="271"/>
    </location>
</feature>
<dbReference type="InterPro" id="IPR000073">
    <property type="entry name" value="AB_hydrolase_1"/>
</dbReference>
<dbReference type="PANTHER" id="PTHR43798:SF31">
    <property type="entry name" value="AB HYDROLASE SUPERFAMILY PROTEIN YCLE"/>
    <property type="match status" value="1"/>
</dbReference>
<feature type="compositionally biased region" description="Basic and acidic residues" evidence="2">
    <location>
        <begin position="207"/>
        <end position="217"/>
    </location>
</feature>
<gene>
    <name evidence="4" type="ORF">METZ01_LOCUS123824</name>
</gene>
<reference evidence="4" key="1">
    <citation type="submission" date="2018-05" db="EMBL/GenBank/DDBJ databases">
        <authorList>
            <person name="Lanie J.A."/>
            <person name="Ng W.-L."/>
            <person name="Kazmierczak K.M."/>
            <person name="Andrzejewski T.M."/>
            <person name="Davidsen T.M."/>
            <person name="Wayne K.J."/>
            <person name="Tettelin H."/>
            <person name="Glass J.I."/>
            <person name="Rusch D."/>
            <person name="Podicherti R."/>
            <person name="Tsui H.-C.T."/>
            <person name="Winkler M.E."/>
        </authorList>
    </citation>
    <scope>NUCLEOTIDE SEQUENCE</scope>
</reference>
<dbReference type="InterPro" id="IPR050266">
    <property type="entry name" value="AB_hydrolase_sf"/>
</dbReference>
<evidence type="ECO:0000313" key="4">
    <source>
        <dbReference type="EMBL" id="SVA70970.1"/>
    </source>
</evidence>
<dbReference type="EMBL" id="UINC01017199">
    <property type="protein sequence ID" value="SVA70970.1"/>
    <property type="molecule type" value="Genomic_DNA"/>
</dbReference>
<keyword evidence="1" id="KW-0378">Hydrolase</keyword>
<dbReference type="PANTHER" id="PTHR43798">
    <property type="entry name" value="MONOACYLGLYCEROL LIPASE"/>
    <property type="match status" value="1"/>
</dbReference>
<dbReference type="Gene3D" id="3.40.50.1820">
    <property type="entry name" value="alpha/beta hydrolase"/>
    <property type="match status" value="1"/>
</dbReference>
<evidence type="ECO:0000256" key="2">
    <source>
        <dbReference type="SAM" id="MobiDB-lite"/>
    </source>
</evidence>
<dbReference type="GO" id="GO:0016020">
    <property type="term" value="C:membrane"/>
    <property type="evidence" value="ECO:0007669"/>
    <property type="project" value="TreeGrafter"/>
</dbReference>
<protein>
    <recommendedName>
        <fullName evidence="3">AB hydrolase-1 domain-containing protein</fullName>
    </recommendedName>
</protein>
<sequence length="298" mass="31821">MTSLDGRATILETERGPIQVARDGAGPKVMTIHGSPGGFDQGLVWARHLRDGGCELIAPSRPGYLRTPLDSGRNPAQQADLYAAMLDALHIKKVTVLGISSGGPSAVHFAARHPNRTNALLLDAAVLLPIAPAVNALERAIFESSIGTWLSCEIAKKRPKLTAALTVDALAAGLSKDRKRDAVEWITSNPARLHDVADLPTSLAPRRFRESGQRNDESNETNLTPLPFAEITAPTLIAQGTNDAFPLLDHATHAAEEMHGAELMLVDGGHHGLPWCRHVGAVTQRQLELSLAEPGSTN</sequence>
<accession>A0A381Y282</accession>
<evidence type="ECO:0000256" key="1">
    <source>
        <dbReference type="ARBA" id="ARBA00022801"/>
    </source>
</evidence>
<name>A0A381Y282_9ZZZZ</name>
<feature type="region of interest" description="Disordered" evidence="2">
    <location>
        <begin position="204"/>
        <end position="224"/>
    </location>
</feature>
<dbReference type="GO" id="GO:0016787">
    <property type="term" value="F:hydrolase activity"/>
    <property type="evidence" value="ECO:0007669"/>
    <property type="project" value="UniProtKB-KW"/>
</dbReference>
<dbReference type="InterPro" id="IPR029058">
    <property type="entry name" value="AB_hydrolase_fold"/>
</dbReference>
<evidence type="ECO:0000259" key="3">
    <source>
        <dbReference type="Pfam" id="PF00561"/>
    </source>
</evidence>